<dbReference type="SUPFAM" id="SSF53335">
    <property type="entry name" value="S-adenosyl-L-methionine-dependent methyltransferases"/>
    <property type="match status" value="1"/>
</dbReference>
<dbReference type="PANTHER" id="PTHR22807:SF53">
    <property type="entry name" value="RIBOSOMAL RNA SMALL SUBUNIT METHYLTRANSFERASE B-RELATED"/>
    <property type="match status" value="1"/>
</dbReference>
<dbReference type="InterPro" id="IPR029063">
    <property type="entry name" value="SAM-dependent_MTases_sf"/>
</dbReference>
<evidence type="ECO:0000256" key="5">
    <source>
        <dbReference type="PROSITE-ProRule" id="PRU01023"/>
    </source>
</evidence>
<dbReference type="Gene3D" id="3.30.70.1170">
    <property type="entry name" value="Sun protein, domain 3"/>
    <property type="match status" value="1"/>
</dbReference>
<keyword evidence="4 5" id="KW-0694">RNA-binding</keyword>
<organism evidence="8 9">
    <name type="scientific">Thalassococcus lentus</name>
    <dbReference type="NCBI Taxonomy" id="1210524"/>
    <lineage>
        <taxon>Bacteria</taxon>
        <taxon>Pseudomonadati</taxon>
        <taxon>Pseudomonadota</taxon>
        <taxon>Alphaproteobacteria</taxon>
        <taxon>Rhodobacterales</taxon>
        <taxon>Roseobacteraceae</taxon>
        <taxon>Thalassococcus</taxon>
    </lineage>
</organism>
<evidence type="ECO:0000256" key="3">
    <source>
        <dbReference type="ARBA" id="ARBA00022691"/>
    </source>
</evidence>
<dbReference type="RefSeq" id="WP_271431587.1">
    <property type="nucleotide sequence ID" value="NZ_JAQIOY010000002.1"/>
</dbReference>
<keyword evidence="3 5" id="KW-0949">S-adenosyl-L-methionine</keyword>
<dbReference type="PRINTS" id="PR02008">
    <property type="entry name" value="RCMTFAMILY"/>
</dbReference>
<feature type="region of interest" description="Disordered" evidence="6">
    <location>
        <begin position="88"/>
        <end position="107"/>
    </location>
</feature>
<evidence type="ECO:0000256" key="1">
    <source>
        <dbReference type="ARBA" id="ARBA00022603"/>
    </source>
</evidence>
<dbReference type="InterPro" id="IPR001678">
    <property type="entry name" value="MeTrfase_RsmB-F_NOP2_dom"/>
</dbReference>
<dbReference type="Gene3D" id="3.40.50.150">
    <property type="entry name" value="Vaccinia Virus protein VP39"/>
    <property type="match status" value="1"/>
</dbReference>
<comment type="caution">
    <text evidence="5">Lacks conserved residue(s) required for the propagation of feature annotation.</text>
</comment>
<gene>
    <name evidence="8" type="ORF">PFY00_05775</name>
</gene>
<evidence type="ECO:0000313" key="9">
    <source>
        <dbReference type="Proteomes" id="UP001210720"/>
    </source>
</evidence>
<comment type="similarity">
    <text evidence="5">Belongs to the class I-like SAM-binding methyltransferase superfamily. RsmB/NOP family.</text>
</comment>
<name>A0ABT4XQJ8_9RHOB</name>
<sequence length="385" mass="40500">MTPAARVQAAIEVLDRIGAGAAAEQALLGWSRGARYAGSKDRRAVRDHVFDVVRRWRSCAELGGAETGRARMIGLLRSQDADLDAVFSGQGHAPAPLTPDERVTSDPPQGFAALDLPDWLGSMFEQSLGDQASNVARTLQERAPVFLRVNGLKSTRASAQQQLRAEGIETTPVDVSPTALRVDVGARAVARSAAYLNGVVELQDAASQAVVDALPLRAGMRVLDYCAGGGGKALAMAARLGAGPVEAHDIDPKRMTDLPARAQRAAADVVQTRAPSGVYDLVLADAPCSGSGAWRRAPEGKWRLSESGLAELCETQAEILDTCAGLVAPGGILAYATCSVLNCENQDQATAFVKRHPGWTVKSQKSFLPGETGDGLFVALIEAPI</sequence>
<dbReference type="Pfam" id="PF01189">
    <property type="entry name" value="Methyltr_RsmB-F"/>
    <property type="match status" value="1"/>
</dbReference>
<dbReference type="GO" id="GO:0032259">
    <property type="term" value="P:methylation"/>
    <property type="evidence" value="ECO:0007669"/>
    <property type="project" value="UniProtKB-KW"/>
</dbReference>
<feature type="binding site" evidence="5">
    <location>
        <position position="249"/>
    </location>
    <ligand>
        <name>S-adenosyl-L-methionine</name>
        <dbReference type="ChEBI" id="CHEBI:59789"/>
    </ligand>
</feature>
<evidence type="ECO:0000259" key="7">
    <source>
        <dbReference type="PROSITE" id="PS51686"/>
    </source>
</evidence>
<dbReference type="GO" id="GO:0008168">
    <property type="term" value="F:methyltransferase activity"/>
    <property type="evidence" value="ECO:0007669"/>
    <property type="project" value="UniProtKB-KW"/>
</dbReference>
<accession>A0ABT4XQJ8</accession>
<dbReference type="Pfam" id="PF22458">
    <property type="entry name" value="RsmF-B_ferredox"/>
    <property type="match status" value="1"/>
</dbReference>
<comment type="caution">
    <text evidence="8">The sequence shown here is derived from an EMBL/GenBank/DDBJ whole genome shotgun (WGS) entry which is preliminary data.</text>
</comment>
<dbReference type="Proteomes" id="UP001210720">
    <property type="component" value="Unassembled WGS sequence"/>
</dbReference>
<dbReference type="PROSITE" id="PS51686">
    <property type="entry name" value="SAM_MT_RSMB_NOP"/>
    <property type="match status" value="1"/>
</dbReference>
<keyword evidence="1 5" id="KW-0489">Methyltransferase</keyword>
<proteinExistence type="inferred from homology"/>
<dbReference type="EMBL" id="JAQIOY010000002">
    <property type="protein sequence ID" value="MDA7424226.1"/>
    <property type="molecule type" value="Genomic_DNA"/>
</dbReference>
<dbReference type="InterPro" id="IPR054728">
    <property type="entry name" value="RsmB-like_ferredoxin"/>
</dbReference>
<feature type="binding site" evidence="5">
    <location>
        <position position="285"/>
    </location>
    <ligand>
        <name>S-adenosyl-L-methionine</name>
        <dbReference type="ChEBI" id="CHEBI:59789"/>
    </ligand>
</feature>
<evidence type="ECO:0000313" key="8">
    <source>
        <dbReference type="EMBL" id="MDA7424226.1"/>
    </source>
</evidence>
<dbReference type="InterPro" id="IPR023267">
    <property type="entry name" value="RCMT"/>
</dbReference>
<evidence type="ECO:0000256" key="4">
    <source>
        <dbReference type="ARBA" id="ARBA00022884"/>
    </source>
</evidence>
<dbReference type="PANTHER" id="PTHR22807">
    <property type="entry name" value="NOP2 YEAST -RELATED NOL1/NOP2/FMU SUN DOMAIN-CONTAINING"/>
    <property type="match status" value="1"/>
</dbReference>
<reference evidence="8 9" key="1">
    <citation type="submission" date="2023-01" db="EMBL/GenBank/DDBJ databases">
        <title>Thalassococcus onchidii sp. nov., isolated from a marine invertebrate from the South China Sea.</title>
        <authorList>
            <person name="Xu S."/>
            <person name="Liu Z."/>
            <person name="Xu Y."/>
        </authorList>
    </citation>
    <scope>NUCLEOTIDE SEQUENCE [LARGE SCALE GENOMIC DNA]</scope>
    <source>
        <strain evidence="8 9">KCTC 32084</strain>
    </source>
</reference>
<protein>
    <submittedName>
        <fullName evidence="8">RsmB/NOP family class I SAM-dependent RNA methyltransferase</fullName>
    </submittedName>
</protein>
<keyword evidence="9" id="KW-1185">Reference proteome</keyword>
<evidence type="ECO:0000256" key="2">
    <source>
        <dbReference type="ARBA" id="ARBA00022679"/>
    </source>
</evidence>
<keyword evidence="2 5" id="KW-0808">Transferase</keyword>
<evidence type="ECO:0000256" key="6">
    <source>
        <dbReference type="SAM" id="MobiDB-lite"/>
    </source>
</evidence>
<dbReference type="InterPro" id="IPR049560">
    <property type="entry name" value="MeTrfase_RsmB-F_NOP2_cat"/>
</dbReference>
<feature type="domain" description="SAM-dependent MTase RsmB/NOP-type" evidence="7">
    <location>
        <begin position="135"/>
        <end position="385"/>
    </location>
</feature>
<feature type="active site" description="Nucleophile" evidence="5">
    <location>
        <position position="338"/>
    </location>
</feature>